<dbReference type="PANTHER" id="PTHR37888:SF15">
    <property type="entry name" value="DNA-BINDING BROMODOMAIN-CONTAINING PROTEIN"/>
    <property type="match status" value="1"/>
</dbReference>
<evidence type="ECO:0008006" key="3">
    <source>
        <dbReference type="Google" id="ProtNLM"/>
    </source>
</evidence>
<evidence type="ECO:0000313" key="1">
    <source>
        <dbReference type="EMBL" id="KAF0925805.1"/>
    </source>
</evidence>
<dbReference type="EMBL" id="SPHZ02000003">
    <property type="protein sequence ID" value="KAF0925805.1"/>
    <property type="molecule type" value="Genomic_DNA"/>
</dbReference>
<dbReference type="Proteomes" id="UP000479710">
    <property type="component" value="Unassembled WGS sequence"/>
</dbReference>
<dbReference type="AlphaFoldDB" id="A0A6G1EMH4"/>
<accession>A0A6G1EMH4</accession>
<sequence length="178" mass="18832">MASNPTLRRRLDVSAAGSGGGAAGRYYPAAEFCRDLLLLCANAVVFFPRVGPEHGAAAEARALVFVSLRLREPKQEPGAAAAVAAGHPLPEDMQRVEGGAGSGGADIVGSLIEKGGKLLIVCRKRSSIAREAARRWTVPRQGWWSGWRGLQVWAVVGTAAAMRKRRGMAVGTAKNHHI</sequence>
<evidence type="ECO:0000313" key="2">
    <source>
        <dbReference type="Proteomes" id="UP000479710"/>
    </source>
</evidence>
<comment type="caution">
    <text evidence="1">The sequence shown here is derived from an EMBL/GenBank/DDBJ whole genome shotgun (WGS) entry which is preliminary data.</text>
</comment>
<gene>
    <name evidence="1" type="ORF">E2562_018461</name>
</gene>
<dbReference type="OrthoDB" id="1742084at2759"/>
<proteinExistence type="predicted"/>
<reference evidence="1 2" key="1">
    <citation type="submission" date="2019-11" db="EMBL/GenBank/DDBJ databases">
        <title>Whole genome sequence of Oryza granulata.</title>
        <authorList>
            <person name="Li W."/>
        </authorList>
    </citation>
    <scope>NUCLEOTIDE SEQUENCE [LARGE SCALE GENOMIC DNA]</scope>
    <source>
        <strain evidence="2">cv. Menghai</strain>
        <tissue evidence="1">Leaf</tissue>
    </source>
</reference>
<keyword evidence="2" id="KW-1185">Reference proteome</keyword>
<name>A0A6G1EMH4_9ORYZ</name>
<dbReference type="PANTHER" id="PTHR37888">
    <property type="entry name" value="DNA-BINDING BROMODOMAIN-CONTAINING PROTEIN"/>
    <property type="match status" value="1"/>
</dbReference>
<organism evidence="1 2">
    <name type="scientific">Oryza meyeriana var. granulata</name>
    <dbReference type="NCBI Taxonomy" id="110450"/>
    <lineage>
        <taxon>Eukaryota</taxon>
        <taxon>Viridiplantae</taxon>
        <taxon>Streptophyta</taxon>
        <taxon>Embryophyta</taxon>
        <taxon>Tracheophyta</taxon>
        <taxon>Spermatophyta</taxon>
        <taxon>Magnoliopsida</taxon>
        <taxon>Liliopsida</taxon>
        <taxon>Poales</taxon>
        <taxon>Poaceae</taxon>
        <taxon>BOP clade</taxon>
        <taxon>Oryzoideae</taxon>
        <taxon>Oryzeae</taxon>
        <taxon>Oryzinae</taxon>
        <taxon>Oryza</taxon>
        <taxon>Oryza meyeriana</taxon>
    </lineage>
</organism>
<protein>
    <recommendedName>
        <fullName evidence="3">Bromo domain-containing protein</fullName>
    </recommendedName>
</protein>